<gene>
    <name evidence="1" type="ORF">CCMP2556_LOCUS55433</name>
</gene>
<dbReference type="EMBL" id="CAXAMN010028972">
    <property type="protein sequence ID" value="CAK9118332.1"/>
    <property type="molecule type" value="Genomic_DNA"/>
</dbReference>
<name>A0ABP0T0V0_9DINO</name>
<keyword evidence="2" id="KW-1185">Reference proteome</keyword>
<accession>A0ABP0T0V0</accession>
<proteinExistence type="predicted"/>
<sequence length="628" mass="70468">MDAGKQEGFIERILFLHEILNRRGSKVVSRLSMQDWAAECDRICLLHTIYAGMKNAVDADGNKLFNEELVTSIGERCVEGDFNAEMDGYLAVLDDGFRIEETNLWLENVPKPKETVSTKVAATDATVDNLTLNARKAQFDADCLSLARDAAQLGQLMKAVSSSEQAARTEKVMHLRHQNSIGAGIVAEHMASHVAVHSGNIKDQVALIDRFLTRFPDNPVVMILDLMKCGRCSNAELNEYTELATRQEVAWQPEGSYKVPVAEKDALPHASLSEVQESAQFLVQDAMAKAIMESLLAKADLPHETIALINLTPYDGMLERATRSWQESNPGTNINFRSLSMTKNLSTAQFVEKTVALELLEEWKSGHARFKDVRAYEPKPPAQAPNSKLELSSYPLRLAKVEYDATPGKRGWERYKVSLPASIRARHVEDVVHGADWKQLLEQFDSRFNDSSLHAFLVSESFLGWLLSGWSTATQPSQCPNHPNLPTLHLHLRFHLSGKSLEVAPAEPVEQEVLEPWDEPLTMEDLLDKYILESKMSGRVANTTLVLTRAKQRDGTVSQIVDGQQFKLFLETWLTVGLDRISNPSNFRACQWEQVYVFRPLAFWPRSPSLMSPWGLVSFKLPTVRADL</sequence>
<organism evidence="1 2">
    <name type="scientific">Durusdinium trenchii</name>
    <dbReference type="NCBI Taxonomy" id="1381693"/>
    <lineage>
        <taxon>Eukaryota</taxon>
        <taxon>Sar</taxon>
        <taxon>Alveolata</taxon>
        <taxon>Dinophyceae</taxon>
        <taxon>Suessiales</taxon>
        <taxon>Symbiodiniaceae</taxon>
        <taxon>Durusdinium</taxon>
    </lineage>
</organism>
<reference evidence="1 2" key="1">
    <citation type="submission" date="2024-02" db="EMBL/GenBank/DDBJ databases">
        <authorList>
            <person name="Chen Y."/>
            <person name="Shah S."/>
            <person name="Dougan E. K."/>
            <person name="Thang M."/>
            <person name="Chan C."/>
        </authorList>
    </citation>
    <scope>NUCLEOTIDE SEQUENCE [LARGE SCALE GENOMIC DNA]</scope>
</reference>
<evidence type="ECO:0000313" key="2">
    <source>
        <dbReference type="Proteomes" id="UP001642484"/>
    </source>
</evidence>
<dbReference type="Proteomes" id="UP001642484">
    <property type="component" value="Unassembled WGS sequence"/>
</dbReference>
<protein>
    <submittedName>
        <fullName evidence="1">Uncharacterized protein</fullName>
    </submittedName>
</protein>
<comment type="caution">
    <text evidence="1">The sequence shown here is derived from an EMBL/GenBank/DDBJ whole genome shotgun (WGS) entry which is preliminary data.</text>
</comment>
<evidence type="ECO:0000313" key="1">
    <source>
        <dbReference type="EMBL" id="CAK9118332.1"/>
    </source>
</evidence>